<organism evidence="7 8">
    <name type="scientific">Rhizomicrobium palustre</name>
    <dbReference type="NCBI Taxonomy" id="189966"/>
    <lineage>
        <taxon>Bacteria</taxon>
        <taxon>Pseudomonadati</taxon>
        <taxon>Pseudomonadota</taxon>
        <taxon>Alphaproteobacteria</taxon>
        <taxon>Micropepsales</taxon>
        <taxon>Micropepsaceae</taxon>
        <taxon>Rhizomicrobium</taxon>
    </lineage>
</organism>
<feature type="transmembrane region" description="Helical" evidence="6">
    <location>
        <begin position="381"/>
        <end position="398"/>
    </location>
</feature>
<dbReference type="EMBL" id="JAASRM010000001">
    <property type="protein sequence ID" value="NIK89409.1"/>
    <property type="molecule type" value="Genomic_DNA"/>
</dbReference>
<dbReference type="AlphaFoldDB" id="A0A846N1P1"/>
<feature type="transmembrane region" description="Helical" evidence="6">
    <location>
        <begin position="136"/>
        <end position="158"/>
    </location>
</feature>
<dbReference type="SUPFAM" id="SSF103473">
    <property type="entry name" value="MFS general substrate transporter"/>
    <property type="match status" value="1"/>
</dbReference>
<feature type="transmembrane region" description="Helical" evidence="6">
    <location>
        <begin position="104"/>
        <end position="124"/>
    </location>
</feature>
<dbReference type="Gene3D" id="1.20.1250.20">
    <property type="entry name" value="MFS general substrate transporter like domains"/>
    <property type="match status" value="2"/>
</dbReference>
<feature type="transmembrane region" description="Helical" evidence="6">
    <location>
        <begin position="264"/>
        <end position="286"/>
    </location>
</feature>
<feature type="transmembrane region" description="Helical" evidence="6">
    <location>
        <begin position="350"/>
        <end position="375"/>
    </location>
</feature>
<feature type="transmembrane region" description="Helical" evidence="6">
    <location>
        <begin position="50"/>
        <end position="71"/>
    </location>
</feature>
<evidence type="ECO:0000256" key="3">
    <source>
        <dbReference type="ARBA" id="ARBA00022692"/>
    </source>
</evidence>
<dbReference type="Proteomes" id="UP000570514">
    <property type="component" value="Unassembled WGS sequence"/>
</dbReference>
<protein>
    <submittedName>
        <fullName evidence="7">FHS family L-fucose permease-like MFS transporter</fullName>
    </submittedName>
</protein>
<dbReference type="RefSeq" id="WP_167083501.1">
    <property type="nucleotide sequence ID" value="NZ_BAAADC010000001.1"/>
</dbReference>
<evidence type="ECO:0000256" key="2">
    <source>
        <dbReference type="ARBA" id="ARBA00022475"/>
    </source>
</evidence>
<evidence type="ECO:0000256" key="4">
    <source>
        <dbReference type="ARBA" id="ARBA00022989"/>
    </source>
</evidence>
<evidence type="ECO:0000313" key="8">
    <source>
        <dbReference type="Proteomes" id="UP000570514"/>
    </source>
</evidence>
<evidence type="ECO:0000256" key="5">
    <source>
        <dbReference type="ARBA" id="ARBA00023136"/>
    </source>
</evidence>
<name>A0A846N1P1_9PROT</name>
<dbReference type="InterPro" id="IPR036259">
    <property type="entry name" value="MFS_trans_sf"/>
</dbReference>
<dbReference type="PANTHER" id="PTHR43702:SF11">
    <property type="entry name" value="L-FUCOSE-PROTON SYMPORTER"/>
    <property type="match status" value="1"/>
</dbReference>
<comment type="caution">
    <text evidence="7">The sequence shown here is derived from an EMBL/GenBank/DDBJ whole genome shotgun (WGS) entry which is preliminary data.</text>
</comment>
<feature type="transmembrane region" description="Helical" evidence="6">
    <location>
        <begin position="178"/>
        <end position="196"/>
    </location>
</feature>
<dbReference type="InterPro" id="IPR050375">
    <property type="entry name" value="MFS_TsgA-like"/>
</dbReference>
<reference evidence="7 8" key="1">
    <citation type="submission" date="2020-03" db="EMBL/GenBank/DDBJ databases">
        <title>Genomic Encyclopedia of Type Strains, Phase IV (KMG-IV): sequencing the most valuable type-strain genomes for metagenomic binning, comparative biology and taxonomic classification.</title>
        <authorList>
            <person name="Goeker M."/>
        </authorList>
    </citation>
    <scope>NUCLEOTIDE SEQUENCE [LARGE SCALE GENOMIC DNA]</scope>
    <source>
        <strain evidence="7 8">DSM 19867</strain>
    </source>
</reference>
<accession>A0A846N1P1</accession>
<evidence type="ECO:0000313" key="7">
    <source>
        <dbReference type="EMBL" id="NIK89409.1"/>
    </source>
</evidence>
<dbReference type="InterPro" id="IPR011701">
    <property type="entry name" value="MFS"/>
</dbReference>
<keyword evidence="8" id="KW-1185">Reference proteome</keyword>
<dbReference type="GO" id="GO:0005886">
    <property type="term" value="C:plasma membrane"/>
    <property type="evidence" value="ECO:0007669"/>
    <property type="project" value="UniProtKB-SubCell"/>
</dbReference>
<evidence type="ECO:0000256" key="1">
    <source>
        <dbReference type="ARBA" id="ARBA00004429"/>
    </source>
</evidence>
<keyword evidence="3 6" id="KW-0812">Transmembrane</keyword>
<feature type="transmembrane region" description="Helical" evidence="6">
    <location>
        <begin position="78"/>
        <end position="98"/>
    </location>
</feature>
<keyword evidence="2" id="KW-1003">Cell membrane</keyword>
<gene>
    <name evidence="7" type="ORF">FHS83_002727</name>
</gene>
<comment type="subcellular location">
    <subcellularLocation>
        <location evidence="1">Cell inner membrane</location>
        <topology evidence="1">Multi-pass membrane protein</topology>
    </subcellularLocation>
</comment>
<feature type="transmembrane region" description="Helical" evidence="6">
    <location>
        <begin position="298"/>
        <end position="329"/>
    </location>
</feature>
<keyword evidence="4 6" id="KW-1133">Transmembrane helix</keyword>
<feature type="transmembrane region" description="Helical" evidence="6">
    <location>
        <begin position="12"/>
        <end position="30"/>
    </location>
</feature>
<proteinExistence type="predicted"/>
<keyword evidence="5 6" id="KW-0472">Membrane</keyword>
<dbReference type="PANTHER" id="PTHR43702">
    <property type="entry name" value="L-FUCOSE-PROTON SYMPORTER"/>
    <property type="match status" value="1"/>
</dbReference>
<sequence>MLKSISTRQLMIAYAAIAGLFVLAGVGFWNDILLFPKLAKFFGIDLSHALWIQTLYSLGYVLAALPSALFHRKYGYKIGMIFALSVVSIGPFLIFPAIVQHSAIFFFLAVALLGVGWSALETSLNPLAVEMAQPRVAVRLINFLQAFFTVGLMVGFIACRWVYAPDLHLSFDILVETAARPYVVVGLAVLLVAFMAERVELPARCGIREGGIADVGQEMRDLLACPQVKHGMAAIFACIALQSTLQGATYQYVMQQYPDYSDAIAQNIVFTGLAVFGIGRFGGVALMGRIDPNLLLKWGVAACAVLTLGAVLIGGTFGLVCVIATNLFLGIGYPTVLGTVLRDRHESPNIAAGLLVTASGLAGLIVPLAMNFLIVSANVRVAILLALPCFPLLYFYLLQQMRMVSPQLAGKGTAASS</sequence>
<dbReference type="Pfam" id="PF07690">
    <property type="entry name" value="MFS_1"/>
    <property type="match status" value="1"/>
</dbReference>
<evidence type="ECO:0000256" key="6">
    <source>
        <dbReference type="SAM" id="Phobius"/>
    </source>
</evidence>
<dbReference type="GO" id="GO:0022857">
    <property type="term" value="F:transmembrane transporter activity"/>
    <property type="evidence" value="ECO:0007669"/>
    <property type="project" value="InterPro"/>
</dbReference>